<reference evidence="2 3" key="1">
    <citation type="submission" date="2021-06" db="EMBL/GenBank/DDBJ databases">
        <title>A haploid diamondback moth (Plutella xylostella L.) genome assembly resolves 31 chromosomes and identifies a diamide resistance mutation.</title>
        <authorList>
            <person name="Ward C.M."/>
            <person name="Perry K.D."/>
            <person name="Baker G."/>
            <person name="Powis K."/>
            <person name="Heckel D.G."/>
            <person name="Baxter S.W."/>
        </authorList>
    </citation>
    <scope>NUCLEOTIDE SEQUENCE [LARGE SCALE GENOMIC DNA]</scope>
    <source>
        <strain evidence="2 3">LV</strain>
        <tissue evidence="2">Single pupa</tissue>
    </source>
</reference>
<dbReference type="PANTHER" id="PTHR10742">
    <property type="entry name" value="FLAVIN MONOAMINE OXIDASE"/>
    <property type="match status" value="1"/>
</dbReference>
<feature type="domain" description="Amine oxidase" evidence="1">
    <location>
        <begin position="17"/>
        <end position="410"/>
    </location>
</feature>
<dbReference type="Proteomes" id="UP000823941">
    <property type="component" value="Chromosome 11"/>
</dbReference>
<comment type="caution">
    <text evidence="2">The sequence shown here is derived from an EMBL/GenBank/DDBJ whole genome shotgun (WGS) entry which is preliminary data.</text>
</comment>
<accession>A0ABQ7QND3</accession>
<dbReference type="PANTHER" id="PTHR10742:SF398">
    <property type="entry name" value="AMINE OXIDASE DOMAIN-CONTAINING PROTEIN-RELATED"/>
    <property type="match status" value="1"/>
</dbReference>
<dbReference type="EMBL" id="JAHIBW010000011">
    <property type="protein sequence ID" value="KAG7306564.1"/>
    <property type="molecule type" value="Genomic_DNA"/>
</dbReference>
<keyword evidence="3" id="KW-1185">Reference proteome</keyword>
<dbReference type="InterPro" id="IPR002937">
    <property type="entry name" value="Amino_oxidase"/>
</dbReference>
<protein>
    <recommendedName>
        <fullName evidence="1">Amine oxidase domain-containing protein</fullName>
    </recommendedName>
</protein>
<gene>
    <name evidence="2" type="ORF">JYU34_007933</name>
</gene>
<proteinExistence type="predicted"/>
<evidence type="ECO:0000313" key="3">
    <source>
        <dbReference type="Proteomes" id="UP000823941"/>
    </source>
</evidence>
<dbReference type="Gene3D" id="3.90.660.10">
    <property type="match status" value="1"/>
</dbReference>
<dbReference type="Pfam" id="PF01593">
    <property type="entry name" value="Amino_oxidase"/>
    <property type="match status" value="2"/>
</dbReference>
<organism evidence="2 3">
    <name type="scientific">Plutella xylostella</name>
    <name type="common">Diamondback moth</name>
    <name type="synonym">Plutella maculipennis</name>
    <dbReference type="NCBI Taxonomy" id="51655"/>
    <lineage>
        <taxon>Eukaryota</taxon>
        <taxon>Metazoa</taxon>
        <taxon>Ecdysozoa</taxon>
        <taxon>Arthropoda</taxon>
        <taxon>Hexapoda</taxon>
        <taxon>Insecta</taxon>
        <taxon>Pterygota</taxon>
        <taxon>Neoptera</taxon>
        <taxon>Endopterygota</taxon>
        <taxon>Lepidoptera</taxon>
        <taxon>Glossata</taxon>
        <taxon>Ditrysia</taxon>
        <taxon>Yponomeutoidea</taxon>
        <taxon>Plutellidae</taxon>
        <taxon>Plutella</taxon>
    </lineage>
</organism>
<dbReference type="InterPro" id="IPR036188">
    <property type="entry name" value="FAD/NAD-bd_sf"/>
</dbReference>
<evidence type="ECO:0000259" key="1">
    <source>
        <dbReference type="Pfam" id="PF01593"/>
    </source>
</evidence>
<evidence type="ECO:0000313" key="2">
    <source>
        <dbReference type="EMBL" id="KAG7306564.1"/>
    </source>
</evidence>
<dbReference type="SUPFAM" id="SSF54373">
    <property type="entry name" value="FAD-linked reductases, C-terminal domain"/>
    <property type="match status" value="1"/>
</dbReference>
<dbReference type="Gene3D" id="3.50.50.60">
    <property type="entry name" value="FAD/NAD(P)-binding domain"/>
    <property type="match status" value="1"/>
</dbReference>
<dbReference type="InterPro" id="IPR050281">
    <property type="entry name" value="Flavin_monoamine_oxidase"/>
</dbReference>
<sequence length="501" mass="56095">MATPHTYDVIVIGLGISGTTALAQLARGGLSVLGLEATDRVGGRVKTVEFGDGVVELGAEWIHGTVNNRIYDIVLSVDQPVAPQDLTFRVYRSDGTRGDDALVNELVDYCVGGLWNPNADEAEGLGDYVVRECNKYIQANHPALLKDTEFITEFYEFANLLMNNYESSNDWNDVTTSSTYEDLDGEQHMSWQRCGFKTLFDIVLNKHNNGPGIPGADMQFNKPVSQIRWSKNPTEPVQVTTADGHQYRAKTVLVTVSVGVLKERHMKLFEPPLPEHKVEAIETLTIGVMDKIILSFAAPWWSEGESFIGFIWRTEDKVLVPAEDYWTTRIFGASPPRGAGNALTLWTSGEVAKLVETLPEDVVRRKAVDLLRRFIGDKVTEPTGMIRSTWYSNPYTRGSYTFDNRMRHQHPRARTYLAEPVVDTANSNPNTRGSYTYDNRMRHQHQRARTRLAEPVVDSANRPKLLFAGEATNETHFSTVHGAYETGVREASRLLGVKSKI</sequence>
<feature type="domain" description="Amine oxidase" evidence="1">
    <location>
        <begin position="427"/>
        <end position="495"/>
    </location>
</feature>
<dbReference type="SUPFAM" id="SSF51905">
    <property type="entry name" value="FAD/NAD(P)-binding domain"/>
    <property type="match status" value="1"/>
</dbReference>
<name>A0ABQ7QND3_PLUXY</name>